<reference evidence="7" key="1">
    <citation type="submission" date="2022-11" db="UniProtKB">
        <authorList>
            <consortium name="WormBaseParasite"/>
        </authorList>
    </citation>
    <scope>IDENTIFICATION</scope>
</reference>
<dbReference type="GO" id="GO:0003677">
    <property type="term" value="F:DNA binding"/>
    <property type="evidence" value="ECO:0007669"/>
    <property type="project" value="InterPro"/>
</dbReference>
<proteinExistence type="predicted"/>
<evidence type="ECO:0000259" key="5">
    <source>
        <dbReference type="PROSITE" id="PS50808"/>
    </source>
</evidence>
<organism evidence="6 7">
    <name type="scientific">Globodera rostochiensis</name>
    <name type="common">Golden nematode worm</name>
    <name type="synonym">Heterodera rostochiensis</name>
    <dbReference type="NCBI Taxonomy" id="31243"/>
    <lineage>
        <taxon>Eukaryota</taxon>
        <taxon>Metazoa</taxon>
        <taxon>Ecdysozoa</taxon>
        <taxon>Nematoda</taxon>
        <taxon>Chromadorea</taxon>
        <taxon>Rhabditida</taxon>
        <taxon>Tylenchina</taxon>
        <taxon>Tylenchomorpha</taxon>
        <taxon>Tylenchoidea</taxon>
        <taxon>Heteroderidae</taxon>
        <taxon>Heteroderinae</taxon>
        <taxon>Globodera</taxon>
    </lineage>
</organism>
<dbReference type="InterPro" id="IPR012337">
    <property type="entry name" value="RNaseH-like_sf"/>
</dbReference>
<dbReference type="SMART" id="SM00614">
    <property type="entry name" value="ZnF_BED"/>
    <property type="match status" value="1"/>
</dbReference>
<evidence type="ECO:0000313" key="7">
    <source>
        <dbReference type="WBParaSite" id="Gr19_v10_g2280.t2"/>
    </source>
</evidence>
<dbReference type="Pfam" id="PF02892">
    <property type="entry name" value="zf-BED"/>
    <property type="match status" value="1"/>
</dbReference>
<keyword evidence="1" id="KW-0479">Metal-binding</keyword>
<keyword evidence="2 4" id="KW-0863">Zinc-finger</keyword>
<dbReference type="GO" id="GO:0008270">
    <property type="term" value="F:zinc ion binding"/>
    <property type="evidence" value="ECO:0007669"/>
    <property type="project" value="UniProtKB-KW"/>
</dbReference>
<feature type="domain" description="BED-type" evidence="5">
    <location>
        <begin position="425"/>
        <end position="481"/>
    </location>
</feature>
<accession>A0A914HN08</accession>
<dbReference type="PROSITE" id="PS50808">
    <property type="entry name" value="ZF_BED"/>
    <property type="match status" value="1"/>
</dbReference>
<keyword evidence="3" id="KW-0862">Zinc</keyword>
<evidence type="ECO:0000313" key="6">
    <source>
        <dbReference type="Proteomes" id="UP000887572"/>
    </source>
</evidence>
<dbReference type="Proteomes" id="UP000887572">
    <property type="component" value="Unplaced"/>
</dbReference>
<keyword evidence="6" id="KW-1185">Reference proteome</keyword>
<evidence type="ECO:0000256" key="1">
    <source>
        <dbReference type="ARBA" id="ARBA00022723"/>
    </source>
</evidence>
<protein>
    <submittedName>
        <fullName evidence="7">BED-type domain-containing protein</fullName>
    </submittedName>
</protein>
<dbReference type="AlphaFoldDB" id="A0A914HN08"/>
<evidence type="ECO:0000256" key="2">
    <source>
        <dbReference type="ARBA" id="ARBA00022771"/>
    </source>
</evidence>
<sequence length="618" mass="72382">MFGSYSFNMWPPDDIGKPQESDYRKFVHMDFSYTNSSKSNSNNSDCDSASVVPEYWYYATTRHMFFEDSPCEVYRVNVRERIRSPERIGHVQLGGMIDTGDRLWLDRSCANFYGICIYPGLAEDGTVTREGAYKRFHRGDLAFGPEDGPVRLLRLIRNNNTLQRMDMALAGEPIKIGEWEPCTSEYRWHFHFMSDNEAILLVGESEIDAVTHLRLFLRTHVYHLHIDTGRSIAFATKIDFPVPIEQPDNHRLHRVSCPVSHSDQIFVHLIEEDAATNKEKHQKQKMLPLFYRVDMHHKCLFFNDANSSWERWDDDTSADSPIPPGKYYFQRVRFDKGLLLLNYIENCYVQLQIWPLERRCTFKRFFRAQRSFWPDREGIVFGETTSDDRLFLLYRSPPVIWPLKLLSFWKLTALLDEKGATGGSAMVAKIWKFFSEDKTGAEIKRKCLKCGELLMTPKDRSTSNMINHLKTKNHEDALKWFGKCRNDSKLVRIMIRQNVSAYFFDDKDLQELVKTAFPGQKDVCTRWNSTFLMLNTFYEMKNALLKTDDYLREISDLQRRPTNFSQNEWNNLKRLAENLEPLGREDFVIIGELCKVLKVFHVETCRAGRKNGGKFDAY</sequence>
<evidence type="ECO:0000256" key="4">
    <source>
        <dbReference type="PROSITE-ProRule" id="PRU00027"/>
    </source>
</evidence>
<evidence type="ECO:0000256" key="3">
    <source>
        <dbReference type="ARBA" id="ARBA00022833"/>
    </source>
</evidence>
<dbReference type="InterPro" id="IPR003656">
    <property type="entry name" value="Znf_BED"/>
</dbReference>
<dbReference type="WBParaSite" id="Gr19_v10_g2280.t2">
    <property type="protein sequence ID" value="Gr19_v10_g2280.t2"/>
    <property type="gene ID" value="Gr19_v10_g2280"/>
</dbReference>
<name>A0A914HN08_GLORO</name>
<dbReference type="SUPFAM" id="SSF53098">
    <property type="entry name" value="Ribonuclease H-like"/>
    <property type="match status" value="1"/>
</dbReference>